<keyword evidence="6" id="KW-0472">Membrane</keyword>
<dbReference type="GO" id="GO:0030431">
    <property type="term" value="P:sleep"/>
    <property type="evidence" value="ECO:0007669"/>
    <property type="project" value="InterPro"/>
</dbReference>
<dbReference type="GO" id="GO:0032222">
    <property type="term" value="P:regulation of synaptic transmission, cholinergic"/>
    <property type="evidence" value="ECO:0007669"/>
    <property type="project" value="InterPro"/>
</dbReference>
<evidence type="ECO:0000313" key="10">
    <source>
        <dbReference type="Proteomes" id="UP001153712"/>
    </source>
</evidence>
<sequence>QKAPVNRRLRPLITTVECTVDYRIDSAFQHIEDMNVYFKILLCTIFLYNCGICSGVHQCWFCMSEKCNDPFNSSVAVNLTCSSQRQYSNLHGEGNNKHAFLKSNGSDYVCMKAVSKNGTGSESTIRACVTRNIDHCQQMKDYSGLTVKYCSTCDGDLCNSAIEWKSSFSVAVAVILTLLCFFLD</sequence>
<evidence type="ECO:0000256" key="7">
    <source>
        <dbReference type="ARBA" id="ARBA00023180"/>
    </source>
</evidence>
<keyword evidence="2" id="KW-0336">GPI-anchor</keyword>
<dbReference type="AlphaFoldDB" id="A0A9N9TQ51"/>
<keyword evidence="10" id="KW-1185">Reference proteome</keyword>
<evidence type="ECO:0000256" key="8">
    <source>
        <dbReference type="ARBA" id="ARBA00023288"/>
    </source>
</evidence>
<protein>
    <recommendedName>
        <fullName evidence="11">Protein sleepless</fullName>
    </recommendedName>
</protein>
<name>A0A9N9TQ51_PHYSR</name>
<dbReference type="GO" id="GO:0098552">
    <property type="term" value="C:side of membrane"/>
    <property type="evidence" value="ECO:0007669"/>
    <property type="project" value="UniProtKB-KW"/>
</dbReference>
<feature type="non-terminal residue" evidence="9">
    <location>
        <position position="1"/>
    </location>
</feature>
<evidence type="ECO:0000256" key="4">
    <source>
        <dbReference type="ARBA" id="ARBA00022729"/>
    </source>
</evidence>
<reference evidence="9" key="1">
    <citation type="submission" date="2022-01" db="EMBL/GenBank/DDBJ databases">
        <authorList>
            <person name="King R."/>
        </authorList>
    </citation>
    <scope>NUCLEOTIDE SEQUENCE</scope>
</reference>
<evidence type="ECO:0000256" key="1">
    <source>
        <dbReference type="ARBA" id="ARBA00004589"/>
    </source>
</evidence>
<dbReference type="PANTHER" id="PTHR33562">
    <property type="entry name" value="ATILLA, ISOFORM B-RELATED-RELATED"/>
    <property type="match status" value="1"/>
</dbReference>
<dbReference type="EMBL" id="OU900098">
    <property type="protein sequence ID" value="CAG9862471.1"/>
    <property type="molecule type" value="Genomic_DNA"/>
</dbReference>
<keyword evidence="7" id="KW-0325">Glycoprotein</keyword>
<keyword evidence="5" id="KW-1133">Transmembrane helix</keyword>
<evidence type="ECO:0000256" key="3">
    <source>
        <dbReference type="ARBA" id="ARBA00022692"/>
    </source>
</evidence>
<gene>
    <name evidence="9" type="ORF">PHYEVI_LOCUS8785</name>
</gene>
<dbReference type="OrthoDB" id="6723514at2759"/>
<evidence type="ECO:0000256" key="2">
    <source>
        <dbReference type="ARBA" id="ARBA00022622"/>
    </source>
</evidence>
<proteinExistence type="predicted"/>
<evidence type="ECO:0000313" key="9">
    <source>
        <dbReference type="EMBL" id="CAG9862471.1"/>
    </source>
</evidence>
<evidence type="ECO:0008006" key="11">
    <source>
        <dbReference type="Google" id="ProtNLM"/>
    </source>
</evidence>
<evidence type="ECO:0000256" key="5">
    <source>
        <dbReference type="ARBA" id="ARBA00022989"/>
    </source>
</evidence>
<dbReference type="InterPro" id="IPR050975">
    <property type="entry name" value="Sleep_regulator"/>
</dbReference>
<evidence type="ECO:0000256" key="6">
    <source>
        <dbReference type="ARBA" id="ARBA00023136"/>
    </source>
</evidence>
<keyword evidence="4" id="KW-0732">Signal</keyword>
<comment type="subcellular location">
    <subcellularLocation>
        <location evidence="1">Membrane</location>
        <topology evidence="1">Lipid-anchor</topology>
        <topology evidence="1">GPI-anchor</topology>
    </subcellularLocation>
</comment>
<dbReference type="Pfam" id="PF17064">
    <property type="entry name" value="QVR"/>
    <property type="match status" value="1"/>
</dbReference>
<keyword evidence="8" id="KW-0449">Lipoprotein</keyword>
<accession>A0A9N9TQ51</accession>
<keyword evidence="3" id="KW-0812">Transmembrane</keyword>
<organism evidence="9 10">
    <name type="scientific">Phyllotreta striolata</name>
    <name type="common">Striped flea beetle</name>
    <name type="synonym">Crioceris striolata</name>
    <dbReference type="NCBI Taxonomy" id="444603"/>
    <lineage>
        <taxon>Eukaryota</taxon>
        <taxon>Metazoa</taxon>
        <taxon>Ecdysozoa</taxon>
        <taxon>Arthropoda</taxon>
        <taxon>Hexapoda</taxon>
        <taxon>Insecta</taxon>
        <taxon>Pterygota</taxon>
        <taxon>Neoptera</taxon>
        <taxon>Endopterygota</taxon>
        <taxon>Coleoptera</taxon>
        <taxon>Polyphaga</taxon>
        <taxon>Cucujiformia</taxon>
        <taxon>Chrysomeloidea</taxon>
        <taxon>Chrysomelidae</taxon>
        <taxon>Galerucinae</taxon>
        <taxon>Alticini</taxon>
        <taxon>Phyllotreta</taxon>
    </lineage>
</organism>
<dbReference type="InterPro" id="IPR031424">
    <property type="entry name" value="QVR-like"/>
</dbReference>
<dbReference type="Proteomes" id="UP001153712">
    <property type="component" value="Chromosome 5"/>
</dbReference>